<evidence type="ECO:0000256" key="3">
    <source>
        <dbReference type="ARBA" id="ARBA00013229"/>
    </source>
</evidence>
<feature type="domain" description="Pectinesterase inhibitor" evidence="9">
    <location>
        <begin position="81"/>
        <end position="231"/>
    </location>
</feature>
<dbReference type="Proteomes" id="UP000737018">
    <property type="component" value="Unassembled WGS sequence"/>
</dbReference>
<evidence type="ECO:0000256" key="2">
    <source>
        <dbReference type="ARBA" id="ARBA00007786"/>
    </source>
</evidence>
<dbReference type="InterPro" id="IPR051955">
    <property type="entry name" value="PME_Inhibitor"/>
</dbReference>
<comment type="similarity">
    <text evidence="1">In the N-terminal section; belongs to the PMEI family.</text>
</comment>
<keyword evidence="6" id="KW-0325">Glycoprotein</keyword>
<evidence type="ECO:0000259" key="9">
    <source>
        <dbReference type="SMART" id="SM00856"/>
    </source>
</evidence>
<evidence type="ECO:0000256" key="7">
    <source>
        <dbReference type="ARBA" id="ARBA00038471"/>
    </source>
</evidence>
<dbReference type="PANTHER" id="PTHR31080">
    <property type="entry name" value="PECTINESTERASE INHIBITOR-LIKE"/>
    <property type="match status" value="1"/>
</dbReference>
<dbReference type="SUPFAM" id="SSF101148">
    <property type="entry name" value="Plant invertase/pectin methylesterase inhibitor"/>
    <property type="match status" value="1"/>
</dbReference>
<keyword evidence="11" id="KW-1185">Reference proteome</keyword>
<dbReference type="OrthoDB" id="1670832at2759"/>
<dbReference type="EC" id="3.1.1.11" evidence="3"/>
<feature type="transmembrane region" description="Helical" evidence="8">
    <location>
        <begin position="35"/>
        <end position="58"/>
    </location>
</feature>
<evidence type="ECO:0000313" key="11">
    <source>
        <dbReference type="Proteomes" id="UP000737018"/>
    </source>
</evidence>
<evidence type="ECO:0000256" key="1">
    <source>
        <dbReference type="ARBA" id="ARBA00006027"/>
    </source>
</evidence>
<comment type="similarity">
    <text evidence="2">In the C-terminal section; belongs to the pectinesterase family.</text>
</comment>
<dbReference type="InterPro" id="IPR035513">
    <property type="entry name" value="Invertase/methylesterase_inhib"/>
</dbReference>
<keyword evidence="5" id="KW-1015">Disulfide bond</keyword>
<evidence type="ECO:0000313" key="10">
    <source>
        <dbReference type="EMBL" id="KAF3944993.1"/>
    </source>
</evidence>
<proteinExistence type="inferred from homology"/>
<gene>
    <name evidence="10" type="ORF">CMV_028589</name>
</gene>
<keyword evidence="4" id="KW-0732">Signal</keyword>
<keyword evidence="8" id="KW-0472">Membrane</keyword>
<dbReference type="AlphaFoldDB" id="A0A8J4QH07"/>
<dbReference type="SMART" id="SM00856">
    <property type="entry name" value="PMEI"/>
    <property type="match status" value="1"/>
</dbReference>
<dbReference type="EMBL" id="JRKL02012512">
    <property type="protein sequence ID" value="KAF3944993.1"/>
    <property type="molecule type" value="Genomic_DNA"/>
</dbReference>
<comment type="caution">
    <text evidence="10">The sequence shown here is derived from an EMBL/GenBank/DDBJ whole genome shotgun (WGS) entry which is preliminary data.</text>
</comment>
<evidence type="ECO:0000256" key="8">
    <source>
        <dbReference type="SAM" id="Phobius"/>
    </source>
</evidence>
<dbReference type="FunFam" id="1.20.140.40:FF:000010">
    <property type="entry name" value="Pectinesterase"/>
    <property type="match status" value="1"/>
</dbReference>
<keyword evidence="8" id="KW-1133">Transmembrane helix</keyword>
<reference evidence="10" key="1">
    <citation type="submission" date="2020-03" db="EMBL/GenBank/DDBJ databases">
        <title>Castanea mollissima Vanexum genome sequencing.</title>
        <authorList>
            <person name="Staton M."/>
        </authorList>
    </citation>
    <scope>NUCLEOTIDE SEQUENCE</scope>
    <source>
        <tissue evidence="10">Leaf</tissue>
    </source>
</reference>
<accession>A0A8J4QH07</accession>
<evidence type="ECO:0000256" key="6">
    <source>
        <dbReference type="ARBA" id="ARBA00023180"/>
    </source>
</evidence>
<name>A0A8J4QH07_9ROSI</name>
<evidence type="ECO:0000256" key="4">
    <source>
        <dbReference type="ARBA" id="ARBA00022729"/>
    </source>
</evidence>
<evidence type="ECO:0000256" key="5">
    <source>
        <dbReference type="ARBA" id="ARBA00023157"/>
    </source>
</evidence>
<dbReference type="CDD" id="cd15798">
    <property type="entry name" value="PMEI-like_3"/>
    <property type="match status" value="1"/>
</dbReference>
<dbReference type="PANTHER" id="PTHR31080:SF303">
    <property type="entry name" value="PECTINESTERASE 1-LIKE"/>
    <property type="match status" value="1"/>
</dbReference>
<dbReference type="Gene3D" id="1.20.140.40">
    <property type="entry name" value="Invertase/pectin methylesterase inhibitor family protein"/>
    <property type="match status" value="1"/>
</dbReference>
<sequence length="247" mass="26516">MDSINFIKGYGKVQDLEFQHQSPNPNTNTQKKPPVTAASILAILFLSLTLGAMFGVLVHKSVSDPPDLPSSSSSSNSAEHDTDSVIKAVCNVTHYPDSCFSSITSLSSQNLTDPEAIFKLSLRVSIAELSNFKNTMISNSNQGAAFSDCQSQIEDAVSRLNDSVVAIEVGPGGGKVLTETKIGDLQTWISAAMTDQETCLDGLEETGSTALGEVKTKMKKSQEYTSNCLAILANIHTLLRNFNMPLH</sequence>
<dbReference type="NCBIfam" id="TIGR01614">
    <property type="entry name" value="PME_inhib"/>
    <property type="match status" value="1"/>
</dbReference>
<dbReference type="Pfam" id="PF04043">
    <property type="entry name" value="PMEI"/>
    <property type="match status" value="1"/>
</dbReference>
<comment type="similarity">
    <text evidence="7">Belongs to the PMEI family.</text>
</comment>
<organism evidence="10 11">
    <name type="scientific">Castanea mollissima</name>
    <name type="common">Chinese chestnut</name>
    <dbReference type="NCBI Taxonomy" id="60419"/>
    <lineage>
        <taxon>Eukaryota</taxon>
        <taxon>Viridiplantae</taxon>
        <taxon>Streptophyta</taxon>
        <taxon>Embryophyta</taxon>
        <taxon>Tracheophyta</taxon>
        <taxon>Spermatophyta</taxon>
        <taxon>Magnoliopsida</taxon>
        <taxon>eudicotyledons</taxon>
        <taxon>Gunneridae</taxon>
        <taxon>Pentapetalae</taxon>
        <taxon>rosids</taxon>
        <taxon>fabids</taxon>
        <taxon>Fagales</taxon>
        <taxon>Fagaceae</taxon>
        <taxon>Castanea</taxon>
    </lineage>
</organism>
<protein>
    <recommendedName>
        <fullName evidence="3">pectinesterase</fullName>
        <ecNumber evidence="3">3.1.1.11</ecNumber>
    </recommendedName>
</protein>
<dbReference type="GO" id="GO:0030599">
    <property type="term" value="F:pectinesterase activity"/>
    <property type="evidence" value="ECO:0007669"/>
    <property type="project" value="UniProtKB-EC"/>
</dbReference>
<dbReference type="GO" id="GO:0004857">
    <property type="term" value="F:enzyme inhibitor activity"/>
    <property type="evidence" value="ECO:0007669"/>
    <property type="project" value="InterPro"/>
</dbReference>
<keyword evidence="8" id="KW-0812">Transmembrane</keyword>
<dbReference type="InterPro" id="IPR006501">
    <property type="entry name" value="Pectinesterase_inhib_dom"/>
</dbReference>